<dbReference type="GO" id="GO:0016491">
    <property type="term" value="F:oxidoreductase activity"/>
    <property type="evidence" value="ECO:0007669"/>
    <property type="project" value="InterPro"/>
</dbReference>
<organism evidence="4 5">
    <name type="scientific">Candidatus Aveggerthella stercoripullorum</name>
    <dbReference type="NCBI Taxonomy" id="2840688"/>
    <lineage>
        <taxon>Bacteria</taxon>
        <taxon>Bacillati</taxon>
        <taxon>Actinomycetota</taxon>
        <taxon>Coriobacteriia</taxon>
        <taxon>Eggerthellales</taxon>
        <taxon>Eggerthellaceae</taxon>
        <taxon>Eggerthellaceae incertae sedis</taxon>
        <taxon>Candidatus Aveggerthella</taxon>
    </lineage>
</organism>
<dbReference type="Pfam" id="PF03358">
    <property type="entry name" value="FMN_red"/>
    <property type="match status" value="1"/>
</dbReference>
<dbReference type="SUPFAM" id="SSF52218">
    <property type="entry name" value="Flavoproteins"/>
    <property type="match status" value="1"/>
</dbReference>
<sequence length="207" mass="22256">MKVLLVNGSPHAQGCTYTALCEVANELEQNGIETEIVQTGTKPVQDCIACGGCKDKGCCVFEDGVNEFLEKAAQADGFVFGTPVYYAHPSGRLLSFLDRAFYAGGRRVFEGKPGAAVASARRGGTTATLDAVNKYFSFAGMPMAGSTYWNMVHGTAAEQVAQDEEGLQTMRNLGRNLAWMVKAFAVAREQGIKPPVPETTLKTNFVR</sequence>
<keyword evidence="2" id="KW-0288">FMN</keyword>
<dbReference type="InterPro" id="IPR005025">
    <property type="entry name" value="FMN_Rdtase-like_dom"/>
</dbReference>
<dbReference type="InterPro" id="IPR051796">
    <property type="entry name" value="ISF_SsuE-like"/>
</dbReference>
<reference evidence="4" key="1">
    <citation type="submission" date="2020-10" db="EMBL/GenBank/DDBJ databases">
        <authorList>
            <person name="Gilroy R."/>
        </authorList>
    </citation>
    <scope>NUCLEOTIDE SEQUENCE</scope>
    <source>
        <strain evidence="4">ChiGjej1B1-2707</strain>
    </source>
</reference>
<feature type="domain" description="NADPH-dependent FMN reductase-like" evidence="3">
    <location>
        <begin position="1"/>
        <end position="154"/>
    </location>
</feature>
<reference evidence="4" key="2">
    <citation type="journal article" date="2021" name="PeerJ">
        <title>Extensive microbial diversity within the chicken gut microbiome revealed by metagenomics and culture.</title>
        <authorList>
            <person name="Gilroy R."/>
            <person name="Ravi A."/>
            <person name="Getino M."/>
            <person name="Pursley I."/>
            <person name="Horton D.L."/>
            <person name="Alikhan N.F."/>
            <person name="Baker D."/>
            <person name="Gharbi K."/>
            <person name="Hall N."/>
            <person name="Watson M."/>
            <person name="Adriaenssens E.M."/>
            <person name="Foster-Nyarko E."/>
            <person name="Jarju S."/>
            <person name="Secka A."/>
            <person name="Antonio M."/>
            <person name="Oren A."/>
            <person name="Chaudhuri R.R."/>
            <person name="La Ragione R."/>
            <person name="Hildebrand F."/>
            <person name="Pallen M.J."/>
        </authorList>
    </citation>
    <scope>NUCLEOTIDE SEQUENCE</scope>
    <source>
        <strain evidence="4">ChiGjej1B1-2707</strain>
    </source>
</reference>
<gene>
    <name evidence="4" type="ORF">IAA69_00385</name>
</gene>
<dbReference type="PANTHER" id="PTHR43278">
    <property type="entry name" value="NAD(P)H-DEPENDENT FMN-CONTAINING OXIDOREDUCTASE YWQN-RELATED"/>
    <property type="match status" value="1"/>
</dbReference>
<evidence type="ECO:0000259" key="3">
    <source>
        <dbReference type="Pfam" id="PF03358"/>
    </source>
</evidence>
<dbReference type="PANTHER" id="PTHR43278:SF4">
    <property type="entry name" value="NAD(P)H-DEPENDENT FMN-CONTAINING OXIDOREDUCTASE YWQN-RELATED"/>
    <property type="match status" value="1"/>
</dbReference>
<accession>A0A9D0ZYW5</accession>
<dbReference type="InterPro" id="IPR029039">
    <property type="entry name" value="Flavoprotein-like_sf"/>
</dbReference>
<keyword evidence="1" id="KW-0285">Flavoprotein</keyword>
<dbReference type="Gene3D" id="3.40.50.360">
    <property type="match status" value="1"/>
</dbReference>
<evidence type="ECO:0000256" key="2">
    <source>
        <dbReference type="ARBA" id="ARBA00022643"/>
    </source>
</evidence>
<comment type="caution">
    <text evidence="4">The sequence shown here is derived from an EMBL/GenBank/DDBJ whole genome shotgun (WGS) entry which is preliminary data.</text>
</comment>
<protein>
    <submittedName>
        <fullName evidence="4">Flavodoxin family protein</fullName>
    </submittedName>
</protein>
<dbReference type="AlphaFoldDB" id="A0A9D0ZYW5"/>
<evidence type="ECO:0000313" key="5">
    <source>
        <dbReference type="Proteomes" id="UP000824261"/>
    </source>
</evidence>
<dbReference type="EMBL" id="DVGB01000004">
    <property type="protein sequence ID" value="HIR00726.1"/>
    <property type="molecule type" value="Genomic_DNA"/>
</dbReference>
<evidence type="ECO:0000256" key="1">
    <source>
        <dbReference type="ARBA" id="ARBA00022630"/>
    </source>
</evidence>
<proteinExistence type="predicted"/>
<name>A0A9D0ZYW5_9ACTN</name>
<evidence type="ECO:0000313" key="4">
    <source>
        <dbReference type="EMBL" id="HIR00726.1"/>
    </source>
</evidence>
<dbReference type="Proteomes" id="UP000824261">
    <property type="component" value="Unassembled WGS sequence"/>
</dbReference>